<dbReference type="PROSITE" id="PS50011">
    <property type="entry name" value="PROTEIN_KINASE_DOM"/>
    <property type="match status" value="1"/>
</dbReference>
<evidence type="ECO:0000259" key="3">
    <source>
        <dbReference type="PROSITE" id="PS50011"/>
    </source>
</evidence>
<sequence length="666" mass="72503">MSSDSNNWIDNAISEMHIKYFDYKHFRNIEEIGKGGFGKIYRANWKNMERHLVLKSLLDMNPIAVKELAHELKLHRDVDFHDNIISFHGITQENPNDKSKNYLLVMEYADGGTLQNYLEKNFFYLNWKHKYNMASELASAVLCLHDEGIIHRDLHSCNVLVRNHSVKLADFGLSRRIDEASKGTGLFGVIPYIDPKRFGNINNNEKKKQIYKLNEKSDVYGIGVLLWVISSGQQPFGGVNNYNLDLIMEISKGLRETPIPHTPREYVNIYTECWNGVPEKRPTMQQVVAKLKTIRSTTDTMPIITPMCTSPIHGDLSSLMNKFDQMKFESDGSNDSTNIETTNTDGVGSTNIETTNADGVGSTNIETTNADGVGSTNIETTNADGVGSTNIETTNADGVGSTNIETTNADGVGSTNIETTNADGVGSTNIETTNADGVGSTNIETTNADGVGSTNIETTNADGVGSTNIETTNADGVGSTNIETTNADGVGSTNIETTNADGVGSTNIETTNADGVGSTNIETTNADGVGSTNIETTNADGVGSTNIETTNADGVGSINMETINTDGVSSANIETIKIPFPPQITAEEVLDRSKDKERRKAPNNFIIYRMALAKELKSQNISNINLINISALAALKWNNEPDEVKQAYKDISDKIRDDIKISKYTK</sequence>
<dbReference type="InterPro" id="IPR017441">
    <property type="entry name" value="Protein_kinase_ATP_BS"/>
</dbReference>
<dbReference type="Gene3D" id="1.10.510.10">
    <property type="entry name" value="Transferase(Phosphotransferase) domain 1"/>
    <property type="match status" value="1"/>
</dbReference>
<dbReference type="HOGENOM" id="CLU_412287_0_0_1"/>
<keyword evidence="5" id="KW-1185">Reference proteome</keyword>
<dbReference type="InterPro" id="IPR036910">
    <property type="entry name" value="HMG_box_dom_sf"/>
</dbReference>
<dbReference type="GO" id="GO:0005524">
    <property type="term" value="F:ATP binding"/>
    <property type="evidence" value="ECO:0007669"/>
    <property type="project" value="UniProtKB-UniRule"/>
</dbReference>
<evidence type="ECO:0000313" key="5">
    <source>
        <dbReference type="Proteomes" id="UP000022910"/>
    </source>
</evidence>
<dbReference type="PROSITE" id="PS00107">
    <property type="entry name" value="PROTEIN_KINASE_ATP"/>
    <property type="match status" value="1"/>
</dbReference>
<feature type="domain" description="Protein kinase" evidence="3">
    <location>
        <begin position="26"/>
        <end position="304"/>
    </location>
</feature>
<dbReference type="GO" id="GO:0004674">
    <property type="term" value="F:protein serine/threonine kinase activity"/>
    <property type="evidence" value="ECO:0007669"/>
    <property type="project" value="TreeGrafter"/>
</dbReference>
<organism evidence="4 5">
    <name type="scientific">Rhizophagus irregularis (strain DAOM 197198w)</name>
    <name type="common">Glomus intraradices</name>
    <dbReference type="NCBI Taxonomy" id="1432141"/>
    <lineage>
        <taxon>Eukaryota</taxon>
        <taxon>Fungi</taxon>
        <taxon>Fungi incertae sedis</taxon>
        <taxon>Mucoromycota</taxon>
        <taxon>Glomeromycotina</taxon>
        <taxon>Glomeromycetes</taxon>
        <taxon>Glomerales</taxon>
        <taxon>Glomeraceae</taxon>
        <taxon>Rhizophagus</taxon>
    </lineage>
</organism>
<name>A0A015JHG4_RHIIW</name>
<reference evidence="4 5" key="1">
    <citation type="submission" date="2014-02" db="EMBL/GenBank/DDBJ databases">
        <title>Single nucleus genome sequencing reveals high similarity among nuclei of an endomycorrhizal fungus.</title>
        <authorList>
            <person name="Lin K."/>
            <person name="Geurts R."/>
            <person name="Zhang Z."/>
            <person name="Limpens E."/>
            <person name="Saunders D.G."/>
            <person name="Mu D."/>
            <person name="Pang E."/>
            <person name="Cao H."/>
            <person name="Cha H."/>
            <person name="Lin T."/>
            <person name="Zhou Q."/>
            <person name="Shang Y."/>
            <person name="Li Y."/>
            <person name="Ivanov S."/>
            <person name="Sharma T."/>
            <person name="Velzen R.V."/>
            <person name="Ruijter N.D."/>
            <person name="Aanen D.K."/>
            <person name="Win J."/>
            <person name="Kamoun S."/>
            <person name="Bisseling T."/>
            <person name="Huang S."/>
        </authorList>
    </citation>
    <scope>NUCLEOTIDE SEQUENCE [LARGE SCALE GENOMIC DNA]</scope>
    <source>
        <strain evidence="5">DAOM197198w</strain>
    </source>
</reference>
<dbReference type="AlphaFoldDB" id="A0A015JHG4"/>
<proteinExistence type="predicted"/>
<dbReference type="SUPFAM" id="SSF56112">
    <property type="entry name" value="Protein kinase-like (PK-like)"/>
    <property type="match status" value="1"/>
</dbReference>
<dbReference type="OrthoDB" id="2350515at2759"/>
<dbReference type="SUPFAM" id="SSF47095">
    <property type="entry name" value="HMG-box"/>
    <property type="match status" value="1"/>
</dbReference>
<comment type="caution">
    <text evidence="4">The sequence shown here is derived from an EMBL/GenBank/DDBJ whole genome shotgun (WGS) entry which is preliminary data.</text>
</comment>
<keyword evidence="1" id="KW-0547">Nucleotide-binding</keyword>
<feature type="region of interest" description="Disordered" evidence="2">
    <location>
        <begin position="327"/>
        <end position="548"/>
    </location>
</feature>
<dbReference type="InterPro" id="IPR000719">
    <property type="entry name" value="Prot_kinase_dom"/>
</dbReference>
<evidence type="ECO:0000256" key="2">
    <source>
        <dbReference type="SAM" id="MobiDB-lite"/>
    </source>
</evidence>
<dbReference type="InterPro" id="IPR051681">
    <property type="entry name" value="Ser/Thr_Kinases-Pseudokinases"/>
</dbReference>
<dbReference type="EMBL" id="JEMT01028492">
    <property type="protein sequence ID" value="EXX54364.1"/>
    <property type="molecule type" value="Genomic_DNA"/>
</dbReference>
<feature type="binding site" evidence="1">
    <location>
        <position position="55"/>
    </location>
    <ligand>
        <name>ATP</name>
        <dbReference type="ChEBI" id="CHEBI:30616"/>
    </ligand>
</feature>
<dbReference type="InterPro" id="IPR011009">
    <property type="entry name" value="Kinase-like_dom_sf"/>
</dbReference>
<keyword evidence="1" id="KW-0067">ATP-binding</keyword>
<dbReference type="Pfam" id="PF07714">
    <property type="entry name" value="PK_Tyr_Ser-Thr"/>
    <property type="match status" value="1"/>
</dbReference>
<dbReference type="Pfam" id="PF00505">
    <property type="entry name" value="HMG_box"/>
    <property type="match status" value="1"/>
</dbReference>
<dbReference type="InterPro" id="IPR009071">
    <property type="entry name" value="HMG_box_dom"/>
</dbReference>
<dbReference type="PANTHER" id="PTHR44329">
    <property type="entry name" value="SERINE/THREONINE-PROTEIN KINASE TNNI3K-RELATED"/>
    <property type="match status" value="1"/>
</dbReference>
<dbReference type="InterPro" id="IPR001245">
    <property type="entry name" value="Ser-Thr/Tyr_kinase_cat_dom"/>
</dbReference>
<gene>
    <name evidence="4" type="ORF">RirG_235200</name>
</gene>
<accession>A0A015JHG4</accession>
<evidence type="ECO:0000313" key="4">
    <source>
        <dbReference type="EMBL" id="EXX54364.1"/>
    </source>
</evidence>
<feature type="compositionally biased region" description="Polar residues" evidence="2">
    <location>
        <begin position="331"/>
        <end position="548"/>
    </location>
</feature>
<protein>
    <submittedName>
        <fullName evidence="4">Ste7p</fullName>
    </submittedName>
</protein>
<dbReference type="PRINTS" id="PR00109">
    <property type="entry name" value="TYRKINASE"/>
</dbReference>
<evidence type="ECO:0000256" key="1">
    <source>
        <dbReference type="PROSITE-ProRule" id="PRU10141"/>
    </source>
</evidence>
<dbReference type="Proteomes" id="UP000022910">
    <property type="component" value="Unassembled WGS sequence"/>
</dbReference>
<dbReference type="Gene3D" id="1.10.30.10">
    <property type="entry name" value="High mobility group box domain"/>
    <property type="match status" value="1"/>
</dbReference>